<dbReference type="Proteomes" id="UP000214561">
    <property type="component" value="Chromosome"/>
</dbReference>
<dbReference type="EMBL" id="CP021641">
    <property type="protein sequence ID" value="ASR89749.1"/>
    <property type="molecule type" value="Genomic_DNA"/>
</dbReference>
<evidence type="ECO:0000313" key="2">
    <source>
        <dbReference type="Proteomes" id="UP000214561"/>
    </source>
</evidence>
<sequence length="707" mass="77891">MVKIMAIESKSINPLLGITVGSTVLGNDFSPSILNQPITKMITQKEVEMSMSGKSQYVYTDSMNEGTIGFSGAYGASGIAKFTSAVSVFVSNATASESKSIKVSYNVSMISGIEYIDFDNLLVEDVLNSLSAGPKNKALNVLDRFIAVRDHLGSQKEKEELMKEWVKSLQNFISSYGDGLVVGAIWGGMGSVSTEMTSRKAENSWKYGETAAFSYSGIGTSVSIEQTYNGAQKNQDSEVNVSCKALASGGCVENQVNSWFDVVANKSFSEISEISLLDKAPMQSSVSRPPEIPEFLKPEKDPQIEEKLESIKKLGDSEEFSIASGYEEAKKADPDLSLDQFKSMVRDKNNIDGLVDLANKVQENSLDVLSEARISRKIPKALFVGAKEGILKSNSDYAVLGAWIANWSDIFPWMSMGYMNEISNDEVAEYILKIRCMMQDFSTLNTIYNTFNACNIKLDFFHLKSASQVADSFKIAQIKLSDNLDREDAIEIAFDSLSDEAKKIYTIWNQLEFLRNAELGLGLLLGDKSVSSEIIDIRPIPAPEITYKAGYCSYGSNNPTAFSTFIKMLPFIDTNGDIYAFGPSLMLLRKALPEKMIFTKDGGSALKLKANKEKGVLFKDDLQLIPIPYSAAKGIEWRGQSQGRSLASSQSLQDQFAALEQELGSLNICTLSSDSWSKDWDYKVPYALRKINTSYIGMVEKINNIFG</sequence>
<protein>
    <submittedName>
        <fullName evidence="1">Uncharacterized protein</fullName>
    </submittedName>
</protein>
<evidence type="ECO:0000313" key="1">
    <source>
        <dbReference type="EMBL" id="ASR89749.1"/>
    </source>
</evidence>
<dbReference type="KEGG" id="afq:AFA_10000"/>
<name>A0AB33D2G1_ALCFA</name>
<gene>
    <name evidence="1" type="ORF">AFA_10000</name>
</gene>
<organism evidence="1 2">
    <name type="scientific">Alcaligenes faecalis</name>
    <dbReference type="NCBI Taxonomy" id="511"/>
    <lineage>
        <taxon>Bacteria</taxon>
        <taxon>Pseudomonadati</taxon>
        <taxon>Pseudomonadota</taxon>
        <taxon>Betaproteobacteria</taxon>
        <taxon>Burkholderiales</taxon>
        <taxon>Alcaligenaceae</taxon>
        <taxon>Alcaligenes</taxon>
    </lineage>
</organism>
<reference evidence="1 2" key="1">
    <citation type="submission" date="2017-05" db="EMBL/GenBank/DDBJ databases">
        <authorList>
            <person name="Qiu J.G."/>
            <person name="He J."/>
        </authorList>
    </citation>
    <scope>NUCLEOTIDE SEQUENCE [LARGE SCALE GENOMIC DNA]</scope>
    <source>
        <strain evidence="1 2">JQ135</strain>
    </source>
</reference>
<dbReference type="AlphaFoldDB" id="A0AB33D2G1"/>
<accession>A0AB33D2G1</accession>
<proteinExistence type="predicted"/>